<dbReference type="EMBL" id="JANAFB010000033">
    <property type="protein sequence ID" value="MCP3426675.1"/>
    <property type="molecule type" value="Genomic_DNA"/>
</dbReference>
<comment type="caution">
    <text evidence="1">The sequence shown here is derived from an EMBL/GenBank/DDBJ whole genome shotgun (WGS) entry which is preliminary data.</text>
</comment>
<dbReference type="Proteomes" id="UP001139502">
    <property type="component" value="Unassembled WGS sequence"/>
</dbReference>
<organism evidence="1 2">
    <name type="scientific">Rothia santali</name>
    <dbReference type="NCBI Taxonomy" id="2949643"/>
    <lineage>
        <taxon>Bacteria</taxon>
        <taxon>Bacillati</taxon>
        <taxon>Actinomycetota</taxon>
        <taxon>Actinomycetes</taxon>
        <taxon>Micrococcales</taxon>
        <taxon>Micrococcaceae</taxon>
        <taxon>Rothia</taxon>
    </lineage>
</organism>
<accession>A0A9X2HE82</accession>
<dbReference type="NCBIfam" id="TIGR04089">
    <property type="entry name" value="exp_by_SipW_III"/>
    <property type="match status" value="1"/>
</dbReference>
<dbReference type="InterPro" id="IPR024006">
    <property type="entry name" value="Alt_signal_exp_actinobact"/>
</dbReference>
<dbReference type="NCBIfam" id="TIGR04088">
    <property type="entry name" value="cognate_SipW"/>
    <property type="match status" value="1"/>
</dbReference>
<keyword evidence="2" id="KW-1185">Reference proteome</keyword>
<gene>
    <name evidence="1" type="ORF">NBM05_11845</name>
</gene>
<dbReference type="InterPro" id="IPR023833">
    <property type="entry name" value="Signal_pept_SipW-depend-type"/>
</dbReference>
<evidence type="ECO:0000313" key="1">
    <source>
        <dbReference type="EMBL" id="MCP3426675.1"/>
    </source>
</evidence>
<sequence length="173" mass="17485">MKKTTKGALAIGAGVVLLIGGGGSLAVWNQSVGSEAGTLQAGNLALTAGQGTWTDAEGQAVDLASYRVVPGDTLTYSQPIGVVLEGDNLKAELTSTGVAESGFDSQNIEVSDPVLTTTAGDPVPATLSESGQFEASISFEFLSTTTGTDDTLSTHDFENVGFKLEQLDAGAAA</sequence>
<proteinExistence type="predicted"/>
<dbReference type="RefSeq" id="WP_254167663.1">
    <property type="nucleotide sequence ID" value="NZ_JANAFB010000033.1"/>
</dbReference>
<reference evidence="1" key="1">
    <citation type="submission" date="2022-06" db="EMBL/GenBank/DDBJ databases">
        <title>Rothia sp. isolated from sandalwood seedling.</title>
        <authorList>
            <person name="Tuikhar N."/>
            <person name="Kirdat K."/>
            <person name="Thorat V."/>
            <person name="Swetha P."/>
            <person name="Padma S."/>
            <person name="Sundararaj R."/>
            <person name="Yadav A."/>
        </authorList>
    </citation>
    <scope>NUCLEOTIDE SEQUENCE</scope>
    <source>
        <strain evidence="1">AR01</strain>
    </source>
</reference>
<name>A0A9X2HE82_9MICC</name>
<protein>
    <submittedName>
        <fullName evidence="1">Alternate-type signal peptide domain-containing protein</fullName>
    </submittedName>
</protein>
<dbReference type="AlphaFoldDB" id="A0A9X2HE82"/>
<evidence type="ECO:0000313" key="2">
    <source>
        <dbReference type="Proteomes" id="UP001139502"/>
    </source>
</evidence>